<organism evidence="1 2">
    <name type="scientific">Pleurodeles waltl</name>
    <name type="common">Iberian ribbed newt</name>
    <dbReference type="NCBI Taxonomy" id="8319"/>
    <lineage>
        <taxon>Eukaryota</taxon>
        <taxon>Metazoa</taxon>
        <taxon>Chordata</taxon>
        <taxon>Craniata</taxon>
        <taxon>Vertebrata</taxon>
        <taxon>Euteleostomi</taxon>
        <taxon>Amphibia</taxon>
        <taxon>Batrachia</taxon>
        <taxon>Caudata</taxon>
        <taxon>Salamandroidea</taxon>
        <taxon>Salamandridae</taxon>
        <taxon>Pleurodelinae</taxon>
        <taxon>Pleurodeles</taxon>
    </lineage>
</organism>
<dbReference type="AlphaFoldDB" id="A0AAV7LHS3"/>
<accession>A0AAV7LHS3</accession>
<gene>
    <name evidence="1" type="ORF">NDU88_003174</name>
</gene>
<keyword evidence="2" id="KW-1185">Reference proteome</keyword>
<protein>
    <submittedName>
        <fullName evidence="1">Uncharacterized protein</fullName>
    </submittedName>
</protein>
<reference evidence="1" key="1">
    <citation type="journal article" date="2022" name="bioRxiv">
        <title>Sequencing and chromosome-scale assembly of the giantPleurodeles waltlgenome.</title>
        <authorList>
            <person name="Brown T."/>
            <person name="Elewa A."/>
            <person name="Iarovenko S."/>
            <person name="Subramanian E."/>
            <person name="Araus A.J."/>
            <person name="Petzold A."/>
            <person name="Susuki M."/>
            <person name="Suzuki K.-i.T."/>
            <person name="Hayashi T."/>
            <person name="Toyoda A."/>
            <person name="Oliveira C."/>
            <person name="Osipova E."/>
            <person name="Leigh N.D."/>
            <person name="Simon A."/>
            <person name="Yun M.H."/>
        </authorList>
    </citation>
    <scope>NUCLEOTIDE SEQUENCE</scope>
    <source>
        <strain evidence="1">20211129_DDA</strain>
        <tissue evidence="1">Liver</tissue>
    </source>
</reference>
<evidence type="ECO:0000313" key="2">
    <source>
        <dbReference type="Proteomes" id="UP001066276"/>
    </source>
</evidence>
<comment type="caution">
    <text evidence="1">The sequence shown here is derived from an EMBL/GenBank/DDBJ whole genome shotgun (WGS) entry which is preliminary data.</text>
</comment>
<sequence length="68" mass="7888">MFKGTTEYSWVVGVRECRRGEEDGRQREDRRRGRWGIQSHIQRLHKHDGGDRTISRILAREAGGPVQG</sequence>
<proteinExistence type="predicted"/>
<dbReference type="EMBL" id="JANPWB010000015">
    <property type="protein sequence ID" value="KAJ1090034.1"/>
    <property type="molecule type" value="Genomic_DNA"/>
</dbReference>
<name>A0AAV7LHS3_PLEWA</name>
<evidence type="ECO:0000313" key="1">
    <source>
        <dbReference type="EMBL" id="KAJ1090034.1"/>
    </source>
</evidence>
<dbReference type="Proteomes" id="UP001066276">
    <property type="component" value="Chromosome 11"/>
</dbReference>